<evidence type="ECO:0000313" key="5">
    <source>
        <dbReference type="EMBL" id="PWA38655.1"/>
    </source>
</evidence>
<organism evidence="5 6">
    <name type="scientific">Artemisia annua</name>
    <name type="common">Sweet wormwood</name>
    <dbReference type="NCBI Taxonomy" id="35608"/>
    <lineage>
        <taxon>Eukaryota</taxon>
        <taxon>Viridiplantae</taxon>
        <taxon>Streptophyta</taxon>
        <taxon>Embryophyta</taxon>
        <taxon>Tracheophyta</taxon>
        <taxon>Spermatophyta</taxon>
        <taxon>Magnoliopsida</taxon>
        <taxon>eudicotyledons</taxon>
        <taxon>Gunneridae</taxon>
        <taxon>Pentapetalae</taxon>
        <taxon>asterids</taxon>
        <taxon>campanulids</taxon>
        <taxon>Asterales</taxon>
        <taxon>Asteraceae</taxon>
        <taxon>Asteroideae</taxon>
        <taxon>Anthemideae</taxon>
        <taxon>Artemisiinae</taxon>
        <taxon>Artemisia</taxon>
    </lineage>
</organism>
<dbReference type="AlphaFoldDB" id="A0A2U1KPG5"/>
<protein>
    <submittedName>
        <fullName evidence="5">Galactose oxidase/kelch, beta-propeller</fullName>
    </submittedName>
</protein>
<evidence type="ECO:0000256" key="3">
    <source>
        <dbReference type="ARBA" id="ARBA00022777"/>
    </source>
</evidence>
<comment type="caution">
    <text evidence="5">The sequence shown here is derived from an EMBL/GenBank/DDBJ whole genome shotgun (WGS) entry which is preliminary data.</text>
</comment>
<proteinExistence type="inferred from homology"/>
<comment type="similarity">
    <text evidence="1">Belongs to the guanylate kinase family.</text>
</comment>
<dbReference type="GO" id="GO:0005829">
    <property type="term" value="C:cytosol"/>
    <property type="evidence" value="ECO:0007669"/>
    <property type="project" value="TreeGrafter"/>
</dbReference>
<dbReference type="PROSITE" id="PS50052">
    <property type="entry name" value="GUANYLATE_KINASE_2"/>
    <property type="match status" value="1"/>
</dbReference>
<evidence type="ECO:0000259" key="4">
    <source>
        <dbReference type="PROSITE" id="PS50052"/>
    </source>
</evidence>
<keyword evidence="6" id="KW-1185">Reference proteome</keyword>
<gene>
    <name evidence="5" type="ORF">CTI12_AA579300</name>
</gene>
<dbReference type="InterPro" id="IPR008144">
    <property type="entry name" value="Guanylate_kin-like_dom"/>
</dbReference>
<evidence type="ECO:0000256" key="1">
    <source>
        <dbReference type="ARBA" id="ARBA00005790"/>
    </source>
</evidence>
<keyword evidence="3" id="KW-0418">Kinase</keyword>
<dbReference type="PANTHER" id="PTHR23117:SF13">
    <property type="entry name" value="GUANYLATE KINASE"/>
    <property type="match status" value="1"/>
</dbReference>
<dbReference type="Gene3D" id="3.40.50.300">
    <property type="entry name" value="P-loop containing nucleotide triphosphate hydrolases"/>
    <property type="match status" value="1"/>
</dbReference>
<feature type="domain" description="Guanylate kinase-like" evidence="4">
    <location>
        <begin position="1"/>
        <end position="113"/>
    </location>
</feature>
<evidence type="ECO:0000256" key="2">
    <source>
        <dbReference type="ARBA" id="ARBA00022679"/>
    </source>
</evidence>
<dbReference type="OrthoDB" id="6334211at2759"/>
<dbReference type="Proteomes" id="UP000245207">
    <property type="component" value="Unassembled WGS sequence"/>
</dbReference>
<dbReference type="SUPFAM" id="SSF52540">
    <property type="entry name" value="P-loop containing nucleoside triphosphate hydrolases"/>
    <property type="match status" value="1"/>
</dbReference>
<dbReference type="InterPro" id="IPR027417">
    <property type="entry name" value="P-loop_NTPase"/>
</dbReference>
<dbReference type="STRING" id="35608.A0A2U1KPG5"/>
<dbReference type="EMBL" id="PKPP01015415">
    <property type="protein sequence ID" value="PWA38655.1"/>
    <property type="molecule type" value="Genomic_DNA"/>
</dbReference>
<dbReference type="Pfam" id="PF00625">
    <property type="entry name" value="Guanylate_kin"/>
    <property type="match status" value="1"/>
</dbReference>
<dbReference type="PANTHER" id="PTHR23117">
    <property type="entry name" value="GUANYLATE KINASE-RELATED"/>
    <property type="match status" value="1"/>
</dbReference>
<keyword evidence="2" id="KW-0808">Transferase</keyword>
<dbReference type="InterPro" id="IPR008145">
    <property type="entry name" value="GK/Ca_channel_bsu"/>
</dbReference>
<evidence type="ECO:0000313" key="6">
    <source>
        <dbReference type="Proteomes" id="UP000245207"/>
    </source>
</evidence>
<reference evidence="5 6" key="1">
    <citation type="journal article" date="2018" name="Mol. Plant">
        <title>The genome of Artemisia annua provides insight into the evolution of Asteraceae family and artemisinin biosynthesis.</title>
        <authorList>
            <person name="Shen Q."/>
            <person name="Zhang L."/>
            <person name="Liao Z."/>
            <person name="Wang S."/>
            <person name="Yan T."/>
            <person name="Shi P."/>
            <person name="Liu M."/>
            <person name="Fu X."/>
            <person name="Pan Q."/>
            <person name="Wang Y."/>
            <person name="Lv Z."/>
            <person name="Lu X."/>
            <person name="Zhang F."/>
            <person name="Jiang W."/>
            <person name="Ma Y."/>
            <person name="Chen M."/>
            <person name="Hao X."/>
            <person name="Li L."/>
            <person name="Tang Y."/>
            <person name="Lv G."/>
            <person name="Zhou Y."/>
            <person name="Sun X."/>
            <person name="Brodelius P.E."/>
            <person name="Rose J.K.C."/>
            <person name="Tang K."/>
        </authorList>
    </citation>
    <scope>NUCLEOTIDE SEQUENCE [LARGE SCALE GENOMIC DNA]</scope>
    <source>
        <strain evidence="6">cv. Huhao1</strain>
        <tissue evidence="5">Leaf</tissue>
    </source>
</reference>
<name>A0A2U1KPG5_ARTAN</name>
<dbReference type="GO" id="GO:0004385">
    <property type="term" value="F:GMP kinase activity"/>
    <property type="evidence" value="ECO:0007669"/>
    <property type="project" value="TreeGrafter"/>
</dbReference>
<sequence>MYEHVGPHAKWFSNLVGELLRTSIPMHHNSWRRVPATAKAHIDNQLHEAEEQTLHPSIEAVDVVADAGKICIIDIDVQGARLVKASSIEAIFIFVCRPSFEELEQRLRARGSY</sequence>
<accession>A0A2U1KPG5</accession>